<evidence type="ECO:0000313" key="1">
    <source>
        <dbReference type="EMBL" id="KAI0289688.1"/>
    </source>
</evidence>
<organism evidence="1 2">
    <name type="scientific">Multifurca ochricompacta</name>
    <dbReference type="NCBI Taxonomy" id="376703"/>
    <lineage>
        <taxon>Eukaryota</taxon>
        <taxon>Fungi</taxon>
        <taxon>Dikarya</taxon>
        <taxon>Basidiomycota</taxon>
        <taxon>Agaricomycotina</taxon>
        <taxon>Agaricomycetes</taxon>
        <taxon>Russulales</taxon>
        <taxon>Russulaceae</taxon>
        <taxon>Multifurca</taxon>
    </lineage>
</organism>
<evidence type="ECO:0000313" key="2">
    <source>
        <dbReference type="Proteomes" id="UP001203297"/>
    </source>
</evidence>
<feature type="non-terminal residue" evidence="1">
    <location>
        <position position="1"/>
    </location>
</feature>
<reference evidence="1" key="1">
    <citation type="journal article" date="2022" name="New Phytol.">
        <title>Evolutionary transition to the ectomycorrhizal habit in the genomes of a hyperdiverse lineage of mushroom-forming fungi.</title>
        <authorList>
            <person name="Looney B."/>
            <person name="Miyauchi S."/>
            <person name="Morin E."/>
            <person name="Drula E."/>
            <person name="Courty P.E."/>
            <person name="Kohler A."/>
            <person name="Kuo A."/>
            <person name="LaButti K."/>
            <person name="Pangilinan J."/>
            <person name="Lipzen A."/>
            <person name="Riley R."/>
            <person name="Andreopoulos W."/>
            <person name="He G."/>
            <person name="Johnson J."/>
            <person name="Nolan M."/>
            <person name="Tritt A."/>
            <person name="Barry K.W."/>
            <person name="Grigoriev I.V."/>
            <person name="Nagy L.G."/>
            <person name="Hibbett D."/>
            <person name="Henrissat B."/>
            <person name="Matheny P.B."/>
            <person name="Labbe J."/>
            <person name="Martin F.M."/>
        </authorList>
    </citation>
    <scope>NUCLEOTIDE SEQUENCE</scope>
    <source>
        <strain evidence="1">BPL690</strain>
    </source>
</reference>
<dbReference type="Proteomes" id="UP001203297">
    <property type="component" value="Unassembled WGS sequence"/>
</dbReference>
<name>A0AAD4LT84_9AGAM</name>
<sequence>PVITVIETPTGVKVRQDRFLEDGPAKLKDNETIWWGSFTASASLGQAIVSNSAVLKTREAEFKLDISKSFKISVDSNGICKPFIARSLPPLVS</sequence>
<dbReference type="EMBL" id="WTXG01000288">
    <property type="protein sequence ID" value="KAI0289688.1"/>
    <property type="molecule type" value="Genomic_DNA"/>
</dbReference>
<proteinExistence type="predicted"/>
<comment type="caution">
    <text evidence="1">The sequence shown here is derived from an EMBL/GenBank/DDBJ whole genome shotgun (WGS) entry which is preliminary data.</text>
</comment>
<protein>
    <submittedName>
        <fullName evidence="1">Uncharacterized protein</fullName>
    </submittedName>
</protein>
<accession>A0AAD4LT84</accession>
<gene>
    <name evidence="1" type="ORF">B0F90DRAFT_1957494</name>
</gene>
<dbReference type="AlphaFoldDB" id="A0AAD4LT84"/>
<keyword evidence="2" id="KW-1185">Reference proteome</keyword>